<reference evidence="3" key="1">
    <citation type="submission" date="2009-12" db="EMBL/GenBank/DDBJ databases">
        <title>Complete sequence of Treponema azotonutricium strain ZAS-9.</title>
        <authorList>
            <person name="Tetu S.G."/>
            <person name="Matson E."/>
            <person name="Ren Q."/>
            <person name="Seshadri R."/>
            <person name="Elbourne L."/>
            <person name="Hassan K.A."/>
            <person name="Durkin A."/>
            <person name="Radune D."/>
            <person name="Mohamoud Y."/>
            <person name="Shay R."/>
            <person name="Jin S."/>
            <person name="Zhang X."/>
            <person name="Lucey K."/>
            <person name="Ballor N.R."/>
            <person name="Ottesen E."/>
            <person name="Rosenthal R."/>
            <person name="Allen A."/>
            <person name="Leadbetter J.R."/>
            <person name="Paulsen I.T."/>
        </authorList>
    </citation>
    <scope>NUCLEOTIDE SEQUENCE [LARGE SCALE GENOMIC DNA]</scope>
    <source>
        <strain evidence="3">ATCC BAA-888 / DSM 13862 / ZAS-9</strain>
    </source>
</reference>
<dbReference type="InParanoid" id="F5Y722"/>
<keyword evidence="3" id="KW-1185">Reference proteome</keyword>
<gene>
    <name evidence="2" type="ordered locus">TREAZ_1174</name>
</gene>
<dbReference type="AlphaFoldDB" id="F5Y722"/>
<evidence type="ECO:0000256" key="1">
    <source>
        <dbReference type="SAM" id="SignalP"/>
    </source>
</evidence>
<keyword evidence="1" id="KW-0732">Signal</keyword>
<organism evidence="2 3">
    <name type="scientific">Leadbettera azotonutricia (strain ATCC BAA-888 / DSM 13862 / ZAS-9)</name>
    <name type="common">Treponema azotonutricium</name>
    <dbReference type="NCBI Taxonomy" id="545695"/>
    <lineage>
        <taxon>Bacteria</taxon>
        <taxon>Pseudomonadati</taxon>
        <taxon>Spirochaetota</taxon>
        <taxon>Spirochaetia</taxon>
        <taxon>Spirochaetales</taxon>
        <taxon>Breznakiellaceae</taxon>
        <taxon>Leadbettera</taxon>
    </lineage>
</organism>
<dbReference type="KEGG" id="taz:TREAZ_1174"/>
<accession>F5Y722</accession>
<evidence type="ECO:0000313" key="2">
    <source>
        <dbReference type="EMBL" id="AEF82491.1"/>
    </source>
</evidence>
<sequence length="254" mass="27581">MKQRTVRRIFPLTAGCIFCLALTANLAAAPAAEKAVSSNAISSPGMFPGNPFIGVWQAGDAVYNFTADGNFTTVSTHCCGLRFLDEYSYYIYKDTLITYGALMGGSPNIKQYSFAVLNTGAIKVTSGGGTEWLYSRLSEIPHELIAREEDFFGYAPEQNGTNPFAGKWNVEAGNLQSRGAKSLEFRTDGTASIRSGGGRSTESCYLVREDGLALITLKGKTPLIQEYTFEAQKEGITVNEKETGLLWAFLKKGN</sequence>
<dbReference type="EMBL" id="CP001841">
    <property type="protein sequence ID" value="AEF82491.1"/>
    <property type="molecule type" value="Genomic_DNA"/>
</dbReference>
<dbReference type="Proteomes" id="UP000009222">
    <property type="component" value="Chromosome"/>
</dbReference>
<feature type="signal peptide" evidence="1">
    <location>
        <begin position="1"/>
        <end position="31"/>
    </location>
</feature>
<proteinExistence type="predicted"/>
<protein>
    <recommendedName>
        <fullName evidence="4">Lipocalin-like domain-containing protein</fullName>
    </recommendedName>
</protein>
<evidence type="ECO:0008006" key="4">
    <source>
        <dbReference type="Google" id="ProtNLM"/>
    </source>
</evidence>
<feature type="chain" id="PRO_5003329395" description="Lipocalin-like domain-containing protein" evidence="1">
    <location>
        <begin position="32"/>
        <end position="254"/>
    </location>
</feature>
<evidence type="ECO:0000313" key="3">
    <source>
        <dbReference type="Proteomes" id="UP000009222"/>
    </source>
</evidence>
<reference evidence="2 3" key="2">
    <citation type="journal article" date="2011" name="ISME J.">
        <title>RNA-seq reveals cooperative metabolic interactions between two termite-gut spirochete species in co-culture.</title>
        <authorList>
            <person name="Rosenthal A.Z."/>
            <person name="Matson E.G."/>
            <person name="Eldar A."/>
            <person name="Leadbetter J.R."/>
        </authorList>
    </citation>
    <scope>NUCLEOTIDE SEQUENCE [LARGE SCALE GENOMIC DNA]</scope>
    <source>
        <strain evidence="3">ATCC BAA-888 / DSM 13862 / ZAS-9</strain>
    </source>
</reference>
<dbReference type="HOGENOM" id="CLU_1093897_0_0_12"/>
<name>F5Y722_LEAAZ</name>
<dbReference type="STRING" id="545695.TREAZ_1174"/>
<dbReference type="RefSeq" id="WP_015710818.1">
    <property type="nucleotide sequence ID" value="NC_015577.1"/>
</dbReference>